<feature type="non-terminal residue" evidence="1">
    <location>
        <position position="1"/>
    </location>
</feature>
<comment type="caution">
    <text evidence="1">The sequence shown here is derived from an EMBL/GenBank/DDBJ whole genome shotgun (WGS) entry which is preliminary data.</text>
</comment>
<gene>
    <name evidence="1" type="ORF">LCGC14_1704650</name>
</gene>
<protein>
    <submittedName>
        <fullName evidence="1">Uncharacterized protein</fullName>
    </submittedName>
</protein>
<dbReference type="EMBL" id="LAZR01015113">
    <property type="protein sequence ID" value="KKM14587.1"/>
    <property type="molecule type" value="Genomic_DNA"/>
</dbReference>
<reference evidence="1" key="1">
    <citation type="journal article" date="2015" name="Nature">
        <title>Complex archaea that bridge the gap between prokaryotes and eukaryotes.</title>
        <authorList>
            <person name="Spang A."/>
            <person name="Saw J.H."/>
            <person name="Jorgensen S.L."/>
            <person name="Zaremba-Niedzwiedzka K."/>
            <person name="Martijn J."/>
            <person name="Lind A.E."/>
            <person name="van Eijk R."/>
            <person name="Schleper C."/>
            <person name="Guy L."/>
            <person name="Ettema T.J."/>
        </authorList>
    </citation>
    <scope>NUCLEOTIDE SEQUENCE</scope>
</reference>
<evidence type="ECO:0000313" key="1">
    <source>
        <dbReference type="EMBL" id="KKM14587.1"/>
    </source>
</evidence>
<proteinExistence type="predicted"/>
<sequence>KPEISHDGLKFRTLCADCNSLLGQRYDPALNEFAIAVGRFLRTSLHLPELLHLEIRPTAVARAVLGHLLAARLSTVEAFFDPDIRTIVFDPDMAIPDDLSVFYWVHPYAQQIVFRDAMMPKKRGDFSDLQRIGTLKYFPLGFLVTDASQYESLDALTHWRKEPSSTTIKIPIRIKEARDAFWPEAPAPGTFLFVGQEFMESVRAHPKPELFEGIRRST</sequence>
<name>A0A0F9HHH6_9ZZZZ</name>
<accession>A0A0F9HHH6</accession>
<dbReference type="AlphaFoldDB" id="A0A0F9HHH6"/>
<organism evidence="1">
    <name type="scientific">marine sediment metagenome</name>
    <dbReference type="NCBI Taxonomy" id="412755"/>
    <lineage>
        <taxon>unclassified sequences</taxon>
        <taxon>metagenomes</taxon>
        <taxon>ecological metagenomes</taxon>
    </lineage>
</organism>